<comment type="subunit">
    <text evidence="2">Homodimer.</text>
</comment>
<evidence type="ECO:0000313" key="5">
    <source>
        <dbReference type="Proteomes" id="UP001187221"/>
    </source>
</evidence>
<organism evidence="4 5">
    <name type="scientific">Novosphingobium pituita</name>
    <dbReference type="NCBI Taxonomy" id="3056842"/>
    <lineage>
        <taxon>Bacteria</taxon>
        <taxon>Pseudomonadati</taxon>
        <taxon>Pseudomonadota</taxon>
        <taxon>Alphaproteobacteria</taxon>
        <taxon>Sphingomonadales</taxon>
        <taxon>Sphingomonadaceae</taxon>
        <taxon>Novosphingobium</taxon>
    </lineage>
</organism>
<evidence type="ECO:0000256" key="1">
    <source>
        <dbReference type="ARBA" id="ARBA00001946"/>
    </source>
</evidence>
<dbReference type="NCBIfam" id="TIGR00052">
    <property type="entry name" value="nudix-type nucleoside diphosphatase, YffH/AdpP family"/>
    <property type="match status" value="1"/>
</dbReference>
<dbReference type="SUPFAM" id="SSF55811">
    <property type="entry name" value="Nudix"/>
    <property type="match status" value="1"/>
</dbReference>
<dbReference type="RefSeq" id="WP_317975585.1">
    <property type="nucleotide sequence ID" value="NZ_BTFW01000001.1"/>
</dbReference>
<gene>
    <name evidence="4" type="ORF">NUTIK01_27370</name>
</gene>
<dbReference type="PANTHER" id="PTHR11839">
    <property type="entry name" value="UDP/ADP-SUGAR PYROPHOSPHATASE"/>
    <property type="match status" value="1"/>
</dbReference>
<proteinExistence type="predicted"/>
<comment type="caution">
    <text evidence="4">The sequence shown here is derived from an EMBL/GenBank/DDBJ whole genome shotgun (WGS) entry which is preliminary data.</text>
</comment>
<dbReference type="Proteomes" id="UP001187221">
    <property type="component" value="Unassembled WGS sequence"/>
</dbReference>
<protein>
    <submittedName>
        <fullName evidence="4">NUDIX domain-containing protein</fullName>
    </submittedName>
</protein>
<sequence length="196" mass="21021">MSGASPGANGQSAQIVGRTLVYDGWYRLHRLEVAMPDGARVERHLLDNGSAVAVLPYDPVRRTCMVITQPRAAVLEAGEAPLIEAIAGALDGIDPAARIREEAMEEAGLRLDALEPVCKMWSLPPISTERIDLFLARYAATDRVGAGGGAEGEHECITVIEMGLDALRDLVVAGRLSDAKTLILAQALMLRHPDLF</sequence>
<accession>A0ABQ6P9M1</accession>
<dbReference type="InterPro" id="IPR015797">
    <property type="entry name" value="NUDIX_hydrolase-like_dom_sf"/>
</dbReference>
<evidence type="ECO:0000313" key="4">
    <source>
        <dbReference type="EMBL" id="GMM61960.1"/>
    </source>
</evidence>
<dbReference type="Gene3D" id="3.90.79.10">
    <property type="entry name" value="Nucleoside Triphosphate Pyrophosphohydrolase"/>
    <property type="match status" value="1"/>
</dbReference>
<keyword evidence="3" id="KW-0378">Hydrolase</keyword>
<reference evidence="4 5" key="1">
    <citation type="submission" date="2023-06" db="EMBL/GenBank/DDBJ databases">
        <title>Draft genome sequence of Novosphingobium sp. strain IK01.</title>
        <authorList>
            <person name="Hatamoto M."/>
            <person name="Ikarashi T."/>
            <person name="Yamaguchi T."/>
        </authorList>
    </citation>
    <scope>NUCLEOTIDE SEQUENCE [LARGE SCALE GENOMIC DNA]</scope>
    <source>
        <strain evidence="4 5">IK01</strain>
    </source>
</reference>
<dbReference type="InterPro" id="IPR004385">
    <property type="entry name" value="NDP_pyrophosphatase"/>
</dbReference>
<keyword evidence="5" id="KW-1185">Reference proteome</keyword>
<name>A0ABQ6P9M1_9SPHN</name>
<dbReference type="EMBL" id="BTFW01000001">
    <property type="protein sequence ID" value="GMM61960.1"/>
    <property type="molecule type" value="Genomic_DNA"/>
</dbReference>
<comment type="cofactor">
    <cofactor evidence="1">
        <name>Mg(2+)</name>
        <dbReference type="ChEBI" id="CHEBI:18420"/>
    </cofactor>
</comment>
<dbReference type="PANTHER" id="PTHR11839:SF18">
    <property type="entry name" value="NUDIX HYDROLASE DOMAIN-CONTAINING PROTEIN"/>
    <property type="match status" value="1"/>
</dbReference>
<evidence type="ECO:0000256" key="2">
    <source>
        <dbReference type="ARBA" id="ARBA00011738"/>
    </source>
</evidence>
<evidence type="ECO:0000256" key="3">
    <source>
        <dbReference type="ARBA" id="ARBA00022801"/>
    </source>
</evidence>